<evidence type="ECO:0000256" key="5">
    <source>
        <dbReference type="ARBA" id="ARBA00022692"/>
    </source>
</evidence>
<evidence type="ECO:0000256" key="6">
    <source>
        <dbReference type="ARBA" id="ARBA00022989"/>
    </source>
</evidence>
<comment type="similarity">
    <text evidence="2">Belongs to the AzlC family.</text>
</comment>
<dbReference type="EMBL" id="AP009044">
    <property type="protein sequence ID" value="BAF53299.1"/>
    <property type="molecule type" value="Genomic_DNA"/>
</dbReference>
<evidence type="ECO:0000256" key="3">
    <source>
        <dbReference type="ARBA" id="ARBA00022448"/>
    </source>
</evidence>
<dbReference type="KEGG" id="cgt:cgR_0335"/>
<evidence type="ECO:0000256" key="8">
    <source>
        <dbReference type="SAM" id="Phobius"/>
    </source>
</evidence>
<evidence type="ECO:0008006" key="10">
    <source>
        <dbReference type="Google" id="ProtNLM"/>
    </source>
</evidence>
<dbReference type="GO" id="GO:0005886">
    <property type="term" value="C:plasma membrane"/>
    <property type="evidence" value="ECO:0007669"/>
    <property type="project" value="UniProtKB-SubCell"/>
</dbReference>
<comment type="subcellular location">
    <subcellularLocation>
        <location evidence="1">Cell membrane</location>
        <topology evidence="1">Multi-pass membrane protein</topology>
    </subcellularLocation>
</comment>
<keyword evidence="7 8" id="KW-0472">Membrane</keyword>
<keyword evidence="4" id="KW-1003">Cell membrane</keyword>
<evidence type="ECO:0000256" key="7">
    <source>
        <dbReference type="ARBA" id="ARBA00023136"/>
    </source>
</evidence>
<keyword evidence="6 8" id="KW-1133">Transmembrane helix</keyword>
<dbReference type="AlphaFoldDB" id="A0AB72V7S2"/>
<dbReference type="GO" id="GO:1903785">
    <property type="term" value="P:L-valine transmembrane transport"/>
    <property type="evidence" value="ECO:0007669"/>
    <property type="project" value="TreeGrafter"/>
</dbReference>
<keyword evidence="3" id="KW-0813">Transport</keyword>
<feature type="transmembrane region" description="Helical" evidence="8">
    <location>
        <begin position="55"/>
        <end position="78"/>
    </location>
</feature>
<evidence type="ECO:0000256" key="4">
    <source>
        <dbReference type="ARBA" id="ARBA00022475"/>
    </source>
</evidence>
<gene>
    <name evidence="9" type="ordered locus">cgR_0335</name>
</gene>
<feature type="transmembrane region" description="Helical" evidence="8">
    <location>
        <begin position="245"/>
        <end position="262"/>
    </location>
</feature>
<keyword evidence="5 8" id="KW-0812">Transmembrane</keyword>
<reference evidence="9" key="1">
    <citation type="journal article" date="2007" name="Microbiology">
        <title>Comparative analysis of the Corynebacterium glutamicum group and complete genome sequence of strain R.</title>
        <authorList>
            <person name="Yukawa H."/>
            <person name="Omumasaba C.A."/>
            <person name="Nonaka H."/>
            <person name="Kos P."/>
            <person name="Okai N."/>
            <person name="Suzuki N."/>
            <person name="Suda M."/>
            <person name="Tsuge Y."/>
            <person name="Watanabe J."/>
            <person name="Ikeda Y."/>
            <person name="Vertes A.A."/>
            <person name="Inui M."/>
        </authorList>
    </citation>
    <scope>NUCLEOTIDE SEQUENCE</scope>
    <source>
        <strain evidence="9">R</strain>
    </source>
</reference>
<dbReference type="Proteomes" id="UP000006698">
    <property type="component" value="Chromosome"/>
</dbReference>
<dbReference type="PANTHER" id="PTHR34979:SF1">
    <property type="entry name" value="INNER MEMBRANE PROTEIN YGAZ"/>
    <property type="match status" value="1"/>
</dbReference>
<dbReference type="Pfam" id="PF03591">
    <property type="entry name" value="AzlC"/>
    <property type="match status" value="1"/>
</dbReference>
<evidence type="ECO:0000313" key="9">
    <source>
        <dbReference type="EMBL" id="BAF53299.1"/>
    </source>
</evidence>
<feature type="transmembrane region" description="Helical" evidence="8">
    <location>
        <begin position="222"/>
        <end position="239"/>
    </location>
</feature>
<evidence type="ECO:0000256" key="2">
    <source>
        <dbReference type="ARBA" id="ARBA00010735"/>
    </source>
</evidence>
<organism evidence="9">
    <name type="scientific">Corynebacterium glutamicum (strain R)</name>
    <dbReference type="NCBI Taxonomy" id="340322"/>
    <lineage>
        <taxon>Bacteria</taxon>
        <taxon>Bacillati</taxon>
        <taxon>Actinomycetota</taxon>
        <taxon>Actinomycetes</taxon>
        <taxon>Mycobacteriales</taxon>
        <taxon>Corynebacteriaceae</taxon>
        <taxon>Corynebacterium</taxon>
    </lineage>
</organism>
<feature type="transmembrane region" description="Helical" evidence="8">
    <location>
        <begin position="98"/>
        <end position="119"/>
    </location>
</feature>
<proteinExistence type="inferred from homology"/>
<evidence type="ECO:0000256" key="1">
    <source>
        <dbReference type="ARBA" id="ARBA00004651"/>
    </source>
</evidence>
<protein>
    <recommendedName>
        <fullName evidence="10">Branched-chain amino acid transporter AzlC</fullName>
    </recommendedName>
</protein>
<sequence length="267" mass="28891">MQTGNKTIRQLCDDCSVQKTQEIHSSLEVSPSKAALGPGDKGYPRYEIAQGLKTSLAAGLGMYPIGIAFGLLVIQYGYEWWAAPLFSGLIFAGSTEMLVIALVVGAAPLGAIALTTLLVNFRHVFYAFSFPLHVVKNPIARFYSVFALIDEAYAVTAARPAGWSAWRLISMQIAFHSYWVFGGLTGVAIAELIPFEIKGLEFALCALFVTLTLDSCRTKKQIPSLLLAGLSFTIALVVIPGQALFAALLIFLGLLTIRYFFLGKAAK</sequence>
<dbReference type="PANTHER" id="PTHR34979">
    <property type="entry name" value="INNER MEMBRANE PROTEIN YGAZ"/>
    <property type="match status" value="1"/>
</dbReference>
<dbReference type="InterPro" id="IPR011606">
    <property type="entry name" value="Brnchd-chn_aa_trnsp_permease"/>
</dbReference>
<accession>A0AB72V7S2</accession>
<name>A0AB72V7S2_CORGB</name>